<protein>
    <submittedName>
        <fullName evidence="2">Uncharacterized protein</fullName>
    </submittedName>
</protein>
<feature type="signal peptide" evidence="1">
    <location>
        <begin position="1"/>
        <end position="32"/>
    </location>
</feature>
<feature type="non-terminal residue" evidence="2">
    <location>
        <position position="109"/>
    </location>
</feature>
<evidence type="ECO:0000256" key="1">
    <source>
        <dbReference type="SAM" id="SignalP"/>
    </source>
</evidence>
<dbReference type="EMBL" id="HACM01010095">
    <property type="protein sequence ID" value="CRZ10537.1"/>
    <property type="molecule type" value="Transcribed_RNA"/>
</dbReference>
<sequence length="109" mass="12745">MPDYISVLLSLPQPMLWLAWLQILVLWRQEHSGEDSSYNDANIPYNLLSVNGIPHVVCQHFAHIFLRKTKTGRIVQYLPWRQVQTTLQLREKGIAQQYRQEKGDDVTTV</sequence>
<proteinExistence type="predicted"/>
<feature type="chain" id="PRO_5005223116" evidence="1">
    <location>
        <begin position="33"/>
        <end position="109"/>
    </location>
</feature>
<keyword evidence="1" id="KW-0732">Signal</keyword>
<reference evidence="2" key="1">
    <citation type="submission" date="2015-04" db="EMBL/GenBank/DDBJ databases">
        <title>The genome sequence of the plant pathogenic Rhizarian Plasmodiophora brassicae reveals insights in its biotrophic life cycle and the origin of chitin synthesis.</title>
        <authorList>
            <person name="Schwelm A."/>
            <person name="Fogelqvist J."/>
            <person name="Knaust A."/>
            <person name="Julke S."/>
            <person name="Lilja T."/>
            <person name="Dhandapani V."/>
            <person name="Bonilla-Rosso G."/>
            <person name="Karlsson M."/>
            <person name="Shevchenko A."/>
            <person name="Choi S.R."/>
            <person name="Kim H.G."/>
            <person name="Park J.Y."/>
            <person name="Lim Y.P."/>
            <person name="Ludwig-Muller J."/>
            <person name="Dixelius C."/>
        </authorList>
    </citation>
    <scope>NUCLEOTIDE SEQUENCE</scope>
    <source>
        <tissue evidence="2">Potato root galls</tissue>
    </source>
</reference>
<name>A0A0H5RA32_9EUKA</name>
<organism evidence="2">
    <name type="scientific">Spongospora subterranea</name>
    <dbReference type="NCBI Taxonomy" id="70186"/>
    <lineage>
        <taxon>Eukaryota</taxon>
        <taxon>Sar</taxon>
        <taxon>Rhizaria</taxon>
        <taxon>Endomyxa</taxon>
        <taxon>Phytomyxea</taxon>
        <taxon>Plasmodiophorida</taxon>
        <taxon>Plasmodiophoridae</taxon>
        <taxon>Spongospora</taxon>
    </lineage>
</organism>
<dbReference type="AlphaFoldDB" id="A0A0H5RA32"/>
<evidence type="ECO:0000313" key="2">
    <source>
        <dbReference type="EMBL" id="CRZ10537.1"/>
    </source>
</evidence>
<accession>A0A0H5RA32</accession>